<dbReference type="PANTHER" id="PTHR33240">
    <property type="entry name" value="OS08G0508500 PROTEIN"/>
    <property type="match status" value="1"/>
</dbReference>
<name>A0A1S4ARB3_TOBAC</name>
<gene>
    <name evidence="1" type="primary">LOC107800379</name>
</gene>
<accession>A0A1S4ARB3</accession>
<evidence type="ECO:0008006" key="2">
    <source>
        <dbReference type="Google" id="ProtNLM"/>
    </source>
</evidence>
<evidence type="ECO:0000313" key="1">
    <source>
        <dbReference type="RefSeq" id="XP_016479033.1"/>
    </source>
</evidence>
<protein>
    <recommendedName>
        <fullName evidence="2">G-patch domain-containing protein</fullName>
    </recommendedName>
</protein>
<dbReference type="PANTHER" id="PTHR33240:SF14">
    <property type="entry name" value="GAG_POL POLYPROTEIN"/>
    <property type="match status" value="1"/>
</dbReference>
<organism evidence="1">
    <name type="scientific">Nicotiana tabacum</name>
    <name type="common">Common tobacco</name>
    <dbReference type="NCBI Taxonomy" id="4097"/>
    <lineage>
        <taxon>Eukaryota</taxon>
        <taxon>Viridiplantae</taxon>
        <taxon>Streptophyta</taxon>
        <taxon>Embryophyta</taxon>
        <taxon>Tracheophyta</taxon>
        <taxon>Spermatophyta</taxon>
        <taxon>Magnoliopsida</taxon>
        <taxon>eudicotyledons</taxon>
        <taxon>Gunneridae</taxon>
        <taxon>Pentapetalae</taxon>
        <taxon>asterids</taxon>
        <taxon>lamiids</taxon>
        <taxon>Solanales</taxon>
        <taxon>Solanaceae</taxon>
        <taxon>Nicotianoideae</taxon>
        <taxon>Nicotianeae</taxon>
        <taxon>Nicotiana</taxon>
    </lineage>
</organism>
<dbReference type="AlphaFoldDB" id="A0A1S4ARB3"/>
<reference evidence="1" key="1">
    <citation type="submission" date="2025-08" db="UniProtKB">
        <authorList>
            <consortium name="RefSeq"/>
        </authorList>
    </citation>
    <scope>IDENTIFICATION</scope>
</reference>
<sequence>MEFQVLDVAVSYNLLLGRPWIHAAKAVPSSLHQMVKFKLDRQEIVVHGDKDLSARNDTIVPFIEDEDNKGPWVYQTFETVSIEKIPEGKCIPGPKLSSASVMVANEMLKNGFMSGKGLGSSLQGIVHLVRPSGNPGTLGLGFIHTEKDMKKVKNLKQKVWSLPKPVLRISKSFVKTGAKKPPTSSIPKHVVDVDE</sequence>
<dbReference type="OrthoDB" id="1300148at2759"/>
<dbReference type="OMA" id="MFEWGRT"/>
<dbReference type="KEGG" id="nta:107800379"/>
<proteinExistence type="predicted"/>
<dbReference type="PaxDb" id="4097-A0A1S4ARB3"/>
<dbReference type="RefSeq" id="XP_016479033.1">
    <property type="nucleotide sequence ID" value="XM_016623547.1"/>
</dbReference>